<dbReference type="InterPro" id="IPR011060">
    <property type="entry name" value="RibuloseP-bd_barrel"/>
</dbReference>
<dbReference type="GO" id="GO:0019262">
    <property type="term" value="P:N-acetylneuraminate catabolic process"/>
    <property type="evidence" value="ECO:0007669"/>
    <property type="project" value="UniProtKB-UniRule"/>
</dbReference>
<comment type="function">
    <text evidence="2 7">Converts N-acetylmannosamine-6-phosphate (ManNAc-6-P) to N-acetylglucosamine-6-phosphate (GlcNAc-6-P).</text>
</comment>
<dbReference type="Proteomes" id="UP000476934">
    <property type="component" value="Unassembled WGS sequence"/>
</dbReference>
<evidence type="ECO:0000256" key="3">
    <source>
        <dbReference type="ARBA" id="ARBA00005081"/>
    </source>
</evidence>
<accession>A0A0A6V8E9</accession>
<evidence type="ECO:0000313" key="11">
    <source>
        <dbReference type="Proteomes" id="UP000476934"/>
    </source>
</evidence>
<name>A0A0A6V8E9_9BACI</name>
<dbReference type="Proteomes" id="UP000030588">
    <property type="component" value="Unassembled WGS sequence"/>
</dbReference>
<comment type="caution">
    <text evidence="8">The sequence shown here is derived from an EMBL/GenBank/DDBJ whole genome shotgun (WGS) entry which is preliminary data.</text>
</comment>
<dbReference type="Gene3D" id="3.20.20.70">
    <property type="entry name" value="Aldolase class I"/>
    <property type="match status" value="1"/>
</dbReference>
<comment type="similarity">
    <text evidence="4 7">Belongs to the NanE family.</text>
</comment>
<evidence type="ECO:0000256" key="6">
    <source>
        <dbReference type="ARBA" id="ARBA00023277"/>
    </source>
</evidence>
<dbReference type="EMBL" id="JAAIWK010000010">
    <property type="protein sequence ID" value="NEY19918.1"/>
    <property type="molecule type" value="Genomic_DNA"/>
</dbReference>
<dbReference type="GO" id="GO:0005829">
    <property type="term" value="C:cytosol"/>
    <property type="evidence" value="ECO:0007669"/>
    <property type="project" value="TreeGrafter"/>
</dbReference>
<dbReference type="CDD" id="cd04729">
    <property type="entry name" value="NanE"/>
    <property type="match status" value="1"/>
</dbReference>
<dbReference type="NCBIfam" id="NF002231">
    <property type="entry name" value="PRK01130.1"/>
    <property type="match status" value="1"/>
</dbReference>
<dbReference type="SUPFAM" id="SSF51366">
    <property type="entry name" value="Ribulose-phoshate binding barrel"/>
    <property type="match status" value="1"/>
</dbReference>
<gene>
    <name evidence="7" type="primary">nanE</name>
    <name evidence="9" type="ORF">G4D61_08045</name>
    <name evidence="8" type="ORF">NG54_16360</name>
</gene>
<dbReference type="OrthoDB" id="9781704at2"/>
<evidence type="ECO:0000313" key="8">
    <source>
        <dbReference type="EMBL" id="KHD84320.1"/>
    </source>
</evidence>
<dbReference type="InterPro" id="IPR013785">
    <property type="entry name" value="Aldolase_TIM"/>
</dbReference>
<evidence type="ECO:0000256" key="1">
    <source>
        <dbReference type="ARBA" id="ARBA00000056"/>
    </source>
</evidence>
<reference evidence="8 10" key="1">
    <citation type="submission" date="2014-10" db="EMBL/GenBank/DDBJ databases">
        <title>Draft genome of phytase producing Bacillus ginsengihumi strain M2.11.</title>
        <authorList>
            <person name="Toymentseva A."/>
            <person name="Boulygina E.A."/>
            <person name="Kazakov S.V."/>
            <person name="Kayumov I."/>
            <person name="Suleimanova A.D."/>
            <person name="Mardanova A.M."/>
            <person name="Maria S.N."/>
            <person name="Sergey M.Y."/>
            <person name="Sharipova M.R."/>
        </authorList>
    </citation>
    <scope>NUCLEOTIDE SEQUENCE [LARGE SCALE GENOMIC DNA]</scope>
    <source>
        <strain evidence="8 10">M2.11</strain>
    </source>
</reference>
<dbReference type="STRING" id="363870.NG54_16360"/>
<proteinExistence type="inferred from homology"/>
<dbReference type="UniPathway" id="UPA00629">
    <property type="reaction ID" value="UER00682"/>
</dbReference>
<evidence type="ECO:0000256" key="4">
    <source>
        <dbReference type="ARBA" id="ARBA00007439"/>
    </source>
</evidence>
<sequence>MLQAIKGNLVVSCQALENEPLHSPFIMAHMAKAAREGGAAGIRANGYDDIVAIRAEVNLPIIGIVKRDYPDSDVYITPTRKEVDELLLAKVEMIALDATNRKRPNHEDLAGLIQYIHHHGTLVMADISTVEEGIDAWKLGVDCLSTTLSGYTPYSSKQTGPDFELLQKLVKQASIPVIAEGHLNTPADAKKALELGAHSVVVGSAITRPQLITKAFVDGMRT</sequence>
<dbReference type="PANTHER" id="PTHR36204:SF1">
    <property type="entry name" value="N-ACETYLMANNOSAMINE-6-PHOSPHATE 2-EPIMERASE-RELATED"/>
    <property type="match status" value="1"/>
</dbReference>
<dbReference type="GO" id="GO:0005975">
    <property type="term" value="P:carbohydrate metabolic process"/>
    <property type="evidence" value="ECO:0007669"/>
    <property type="project" value="UniProtKB-UniRule"/>
</dbReference>
<keyword evidence="11" id="KW-1185">Reference proteome</keyword>
<evidence type="ECO:0000256" key="5">
    <source>
        <dbReference type="ARBA" id="ARBA00023235"/>
    </source>
</evidence>
<comment type="pathway">
    <text evidence="3 7">Amino-sugar metabolism; N-acetylneuraminate degradation; D-fructose 6-phosphate from N-acetylneuraminate: step 3/5.</text>
</comment>
<dbReference type="InterPro" id="IPR007260">
    <property type="entry name" value="NanE"/>
</dbReference>
<evidence type="ECO:0000256" key="2">
    <source>
        <dbReference type="ARBA" id="ARBA00002147"/>
    </source>
</evidence>
<keyword evidence="6 7" id="KW-0119">Carbohydrate metabolism</keyword>
<dbReference type="AlphaFoldDB" id="A0A0A6V8E9"/>
<keyword evidence="5 7" id="KW-0413">Isomerase</keyword>
<dbReference type="GO" id="GO:0006053">
    <property type="term" value="P:N-acetylmannosamine catabolic process"/>
    <property type="evidence" value="ECO:0007669"/>
    <property type="project" value="TreeGrafter"/>
</dbReference>
<evidence type="ECO:0000313" key="9">
    <source>
        <dbReference type="EMBL" id="NEY19918.1"/>
    </source>
</evidence>
<dbReference type="FunFam" id="3.20.20.70:FF:000035">
    <property type="entry name" value="Putative N-acetylmannosamine-6-phosphate 2-epimerase"/>
    <property type="match status" value="1"/>
</dbReference>
<evidence type="ECO:0000313" key="10">
    <source>
        <dbReference type="Proteomes" id="UP000030588"/>
    </source>
</evidence>
<evidence type="ECO:0000256" key="7">
    <source>
        <dbReference type="HAMAP-Rule" id="MF_01235"/>
    </source>
</evidence>
<reference evidence="9 11" key="3">
    <citation type="submission" date="2020-03" db="EMBL/GenBank/DDBJ databases">
        <title>Bacillus aquiflavi sp. nov., isolated from yellow water of strong flavor Chinese baijiu in Yibin region of China.</title>
        <authorList>
            <person name="Xie J."/>
        </authorList>
    </citation>
    <scope>NUCLEOTIDE SEQUENCE [LARGE SCALE GENOMIC DNA]</scope>
    <source>
        <strain evidence="9 11">Gsoil 114</strain>
    </source>
</reference>
<dbReference type="PANTHER" id="PTHR36204">
    <property type="entry name" value="N-ACETYLMANNOSAMINE-6-PHOSPHATE 2-EPIMERASE-RELATED"/>
    <property type="match status" value="1"/>
</dbReference>
<dbReference type="EC" id="5.1.3.9" evidence="7"/>
<dbReference type="RefSeq" id="WP_025731303.1">
    <property type="nucleotide sequence ID" value="NZ_JAAIWK010000010.1"/>
</dbReference>
<dbReference type="GO" id="GO:0047465">
    <property type="term" value="F:N-acylglucosamine-6-phosphate 2-epimerase activity"/>
    <property type="evidence" value="ECO:0007669"/>
    <property type="project" value="UniProtKB-EC"/>
</dbReference>
<dbReference type="HAMAP" id="MF_01235">
    <property type="entry name" value="ManNAc6P_epimer"/>
    <property type="match status" value="1"/>
</dbReference>
<reference evidence="9 11" key="2">
    <citation type="submission" date="2020-02" db="EMBL/GenBank/DDBJ databases">
        <authorList>
            <person name="Feng H."/>
        </authorList>
    </citation>
    <scope>NUCLEOTIDE SEQUENCE [LARGE SCALE GENOMIC DNA]</scope>
    <source>
        <strain evidence="9 11">Gsoil 114</strain>
    </source>
</reference>
<dbReference type="Pfam" id="PF04131">
    <property type="entry name" value="NanE"/>
    <property type="match status" value="1"/>
</dbReference>
<protein>
    <recommendedName>
        <fullName evidence="7">Putative N-acetylmannosamine-6-phosphate 2-epimerase</fullName>
        <ecNumber evidence="7">5.1.3.9</ecNumber>
    </recommendedName>
    <alternativeName>
        <fullName evidence="7">ManNAc-6-P epimerase</fullName>
    </alternativeName>
</protein>
<organism evidence="8 10">
    <name type="scientific">Heyndrickxia ginsengihumi</name>
    <dbReference type="NCBI Taxonomy" id="363870"/>
    <lineage>
        <taxon>Bacteria</taxon>
        <taxon>Bacillati</taxon>
        <taxon>Bacillota</taxon>
        <taxon>Bacilli</taxon>
        <taxon>Bacillales</taxon>
        <taxon>Bacillaceae</taxon>
        <taxon>Heyndrickxia</taxon>
    </lineage>
</organism>
<dbReference type="EMBL" id="JRUN01000071">
    <property type="protein sequence ID" value="KHD84320.1"/>
    <property type="molecule type" value="Genomic_DNA"/>
</dbReference>
<comment type="catalytic activity">
    <reaction evidence="1 7">
        <text>an N-acyl-D-glucosamine 6-phosphate = an N-acyl-D-mannosamine 6-phosphate</text>
        <dbReference type="Rhea" id="RHEA:23932"/>
        <dbReference type="ChEBI" id="CHEBI:57599"/>
        <dbReference type="ChEBI" id="CHEBI:57666"/>
        <dbReference type="EC" id="5.1.3.9"/>
    </reaction>
</comment>